<sequence length="185" mass="18080">MGLGAVVPLFGPEPLTHPAFAFGCAVVALSMGFGPVSGAHMNPSVTLAALLYGRIELAAAAAYVVAQVAGAVLGFGALLATAPAAGAGSTLGCTLPAPTVSPGAALVIEAALTAVLALACCGAWAAPADATAPLKIGLVVVGLIYTGGHATGASLNPARSLGPALLQKVWTHHWVSIVFNCASLY</sequence>
<dbReference type="Proteomes" id="UP000824533">
    <property type="component" value="Linkage Group LG06"/>
</dbReference>
<comment type="caution">
    <text evidence="1">The sequence shown here is derived from an EMBL/GenBank/DDBJ whole genome shotgun (WGS) entry which is preliminary data.</text>
</comment>
<protein>
    <submittedName>
        <fullName evidence="1">Uncharacterized protein</fullName>
    </submittedName>
</protein>
<keyword evidence="2" id="KW-1185">Reference proteome</keyword>
<dbReference type="EMBL" id="CM034392">
    <property type="protein sequence ID" value="KAJ0180817.1"/>
    <property type="molecule type" value="Genomic_DNA"/>
</dbReference>
<reference evidence="1 2" key="1">
    <citation type="journal article" date="2021" name="Front. Genet.">
        <title>Chromosome-Level Genome Assembly Reveals Significant Gene Expansion in the Toll and IMD Signaling Pathways of Dendrolimus kikuchii.</title>
        <authorList>
            <person name="Zhou J."/>
            <person name="Wu P."/>
            <person name="Xiong Z."/>
            <person name="Liu N."/>
            <person name="Zhao N."/>
            <person name="Ji M."/>
            <person name="Qiu Y."/>
            <person name="Yang B."/>
        </authorList>
    </citation>
    <scope>NUCLEOTIDE SEQUENCE [LARGE SCALE GENOMIC DNA]</scope>
    <source>
        <strain evidence="1">Ann1</strain>
    </source>
</reference>
<evidence type="ECO:0000313" key="2">
    <source>
        <dbReference type="Proteomes" id="UP000824533"/>
    </source>
</evidence>
<proteinExistence type="predicted"/>
<name>A0ACC1DBN6_9NEOP</name>
<organism evidence="1 2">
    <name type="scientific">Dendrolimus kikuchii</name>
    <dbReference type="NCBI Taxonomy" id="765133"/>
    <lineage>
        <taxon>Eukaryota</taxon>
        <taxon>Metazoa</taxon>
        <taxon>Ecdysozoa</taxon>
        <taxon>Arthropoda</taxon>
        <taxon>Hexapoda</taxon>
        <taxon>Insecta</taxon>
        <taxon>Pterygota</taxon>
        <taxon>Neoptera</taxon>
        <taxon>Endopterygota</taxon>
        <taxon>Lepidoptera</taxon>
        <taxon>Glossata</taxon>
        <taxon>Ditrysia</taxon>
        <taxon>Bombycoidea</taxon>
        <taxon>Lasiocampidae</taxon>
        <taxon>Dendrolimus</taxon>
    </lineage>
</organism>
<accession>A0ACC1DBN6</accession>
<gene>
    <name evidence="1" type="ORF">K1T71_004221</name>
</gene>
<evidence type="ECO:0000313" key="1">
    <source>
        <dbReference type="EMBL" id="KAJ0180817.1"/>
    </source>
</evidence>